<dbReference type="EMBL" id="JAKRRX010000281">
    <property type="protein sequence ID" value="MCW8336562.1"/>
    <property type="molecule type" value="Genomic_DNA"/>
</dbReference>
<dbReference type="RefSeq" id="WP_265689647.1">
    <property type="nucleotide sequence ID" value="NZ_JAKRRX010000281.1"/>
</dbReference>
<name>A0A9X3CIS6_9VIBR</name>
<dbReference type="AlphaFoldDB" id="A0A9X3CIS6"/>
<evidence type="ECO:0000313" key="1">
    <source>
        <dbReference type="EMBL" id="MCW8336562.1"/>
    </source>
</evidence>
<sequence length="100" mass="11981">MMSGIIILAGQALPLVDLPTQLKLEQATCCRVFWSSERMSNYFAWKEEKANLIMESLYQRAKRWPERFPNDKGVYKHVLKHLPKWYNDVQSTLQWQREQH</sequence>
<gene>
    <name evidence="1" type="ORF">MD483_22400</name>
</gene>
<dbReference type="Proteomes" id="UP001155586">
    <property type="component" value="Unassembled WGS sequence"/>
</dbReference>
<proteinExistence type="predicted"/>
<evidence type="ECO:0000313" key="2">
    <source>
        <dbReference type="Proteomes" id="UP001155586"/>
    </source>
</evidence>
<keyword evidence="2" id="KW-1185">Reference proteome</keyword>
<comment type="caution">
    <text evidence="1">The sequence shown here is derived from an EMBL/GenBank/DDBJ whole genome shotgun (WGS) entry which is preliminary data.</text>
</comment>
<organism evidence="1 2">
    <name type="scientific">Vibrio paucivorans</name>
    <dbReference type="NCBI Taxonomy" id="2829489"/>
    <lineage>
        <taxon>Bacteria</taxon>
        <taxon>Pseudomonadati</taxon>
        <taxon>Pseudomonadota</taxon>
        <taxon>Gammaproteobacteria</taxon>
        <taxon>Vibrionales</taxon>
        <taxon>Vibrionaceae</taxon>
        <taxon>Vibrio</taxon>
    </lineage>
</organism>
<accession>A0A9X3CIS6</accession>
<reference evidence="1" key="1">
    <citation type="submission" date="2022-02" db="EMBL/GenBank/DDBJ databases">
        <title>Vibrio sp. nov., a new bacterium isolated from Bohai sea, China.</title>
        <authorList>
            <person name="Yuan Y."/>
        </authorList>
    </citation>
    <scope>NUCLEOTIDE SEQUENCE</scope>
    <source>
        <strain evidence="1">DBSS07</strain>
    </source>
</reference>
<protein>
    <submittedName>
        <fullName evidence="1">Uncharacterized protein</fullName>
    </submittedName>
</protein>